<dbReference type="Proteomes" id="UP001487740">
    <property type="component" value="Unassembled WGS sequence"/>
</dbReference>
<proteinExistence type="predicted"/>
<reference evidence="2 3" key="1">
    <citation type="submission" date="2023-03" db="EMBL/GenBank/DDBJ databases">
        <title>High-quality genome of Scylla paramamosain provides insights in environmental adaptation.</title>
        <authorList>
            <person name="Zhang L."/>
        </authorList>
    </citation>
    <scope>NUCLEOTIDE SEQUENCE [LARGE SCALE GENOMIC DNA]</scope>
    <source>
        <strain evidence="2">LZ_2023a</strain>
        <tissue evidence="2">Muscle</tissue>
    </source>
</reference>
<evidence type="ECO:0000313" key="3">
    <source>
        <dbReference type="Proteomes" id="UP001487740"/>
    </source>
</evidence>
<dbReference type="AlphaFoldDB" id="A0AAW0TCC9"/>
<feature type="compositionally biased region" description="Low complexity" evidence="1">
    <location>
        <begin position="444"/>
        <end position="455"/>
    </location>
</feature>
<feature type="region of interest" description="Disordered" evidence="1">
    <location>
        <begin position="436"/>
        <end position="455"/>
    </location>
</feature>
<gene>
    <name evidence="2" type="ORF">O3P69_012191</name>
</gene>
<accession>A0AAW0TCC9</accession>
<protein>
    <submittedName>
        <fullName evidence="2">Uncharacterized protein</fullName>
    </submittedName>
</protein>
<organism evidence="2 3">
    <name type="scientific">Scylla paramamosain</name>
    <name type="common">Mud crab</name>
    <dbReference type="NCBI Taxonomy" id="85552"/>
    <lineage>
        <taxon>Eukaryota</taxon>
        <taxon>Metazoa</taxon>
        <taxon>Ecdysozoa</taxon>
        <taxon>Arthropoda</taxon>
        <taxon>Crustacea</taxon>
        <taxon>Multicrustacea</taxon>
        <taxon>Malacostraca</taxon>
        <taxon>Eumalacostraca</taxon>
        <taxon>Eucarida</taxon>
        <taxon>Decapoda</taxon>
        <taxon>Pleocyemata</taxon>
        <taxon>Brachyura</taxon>
        <taxon>Eubrachyura</taxon>
        <taxon>Portunoidea</taxon>
        <taxon>Portunidae</taxon>
        <taxon>Portuninae</taxon>
        <taxon>Scylla</taxon>
    </lineage>
</organism>
<feature type="region of interest" description="Disordered" evidence="1">
    <location>
        <begin position="319"/>
        <end position="348"/>
    </location>
</feature>
<evidence type="ECO:0000313" key="2">
    <source>
        <dbReference type="EMBL" id="KAK8385205.1"/>
    </source>
</evidence>
<dbReference type="EMBL" id="JARAKH010000033">
    <property type="protein sequence ID" value="KAK8385205.1"/>
    <property type="molecule type" value="Genomic_DNA"/>
</dbReference>
<comment type="caution">
    <text evidence="2">The sequence shown here is derived from an EMBL/GenBank/DDBJ whole genome shotgun (WGS) entry which is preliminary data.</text>
</comment>
<name>A0AAW0TCC9_SCYPA</name>
<evidence type="ECO:0000256" key="1">
    <source>
        <dbReference type="SAM" id="MobiDB-lite"/>
    </source>
</evidence>
<sequence length="470" mass="53465">MPPVKYSDREKETAERKLKSQAMHKDYWSVNDYQDNFEELQEILDVLFNSIEGNSYVVEYLENQNGTRLIVKCKVRQKMISVADPNLESELKLQPLNKYRGTFAEGSLEDLVDSTGSNVLGMQFVYKEVINGEDTYTCQLCQRCADVYQLPASRMFSHLTSVGHNQNYLEVKFGYIKKSSRDFEEECCHIEELEGKVHANIADLTMQYSKEHSNWHHCRPKSPSTQDRKSKIPKIEPPEVIDIDDITKKCVKQPQTCDVGITAEISSEARFILHEINAMQEADCQMILQDDTDMQDLLMETLWVLANKMEKYYNQTGATYSEGKTKTPLSSVAEPPADDQIPPCSNAPVVKRSRENTTKADYILNLVARNLEERSERHDTPNETFGKYVGQALDSLDKKTAGFARKLINDVIFEAESGNLSAYSKIVTDTYHSHESFATPVPQSSSSFHVSDNSNSDSNISQYFANFQPL</sequence>
<keyword evidence="3" id="KW-1185">Reference proteome</keyword>